<evidence type="ECO:0000313" key="3">
    <source>
        <dbReference type="EMBL" id="MET9843266.1"/>
    </source>
</evidence>
<dbReference type="RefSeq" id="WP_355390896.1">
    <property type="nucleotide sequence ID" value="NZ_JBEGHN010000045.1"/>
</dbReference>
<proteinExistence type="predicted"/>
<name>A0ABV2UNZ0_9ACTN</name>
<feature type="compositionally biased region" description="Basic and acidic residues" evidence="1">
    <location>
        <begin position="160"/>
        <end position="171"/>
    </location>
</feature>
<gene>
    <name evidence="3" type="ORF">ABZZ21_01520</name>
</gene>
<protein>
    <recommendedName>
        <fullName evidence="5">Subtilisin inhibitor-like</fullName>
    </recommendedName>
</protein>
<dbReference type="Proteomes" id="UP001550210">
    <property type="component" value="Unassembled WGS sequence"/>
</dbReference>
<keyword evidence="2" id="KW-0472">Membrane</keyword>
<keyword evidence="4" id="KW-1185">Reference proteome</keyword>
<reference evidence="3 4" key="1">
    <citation type="submission" date="2024-06" db="EMBL/GenBank/DDBJ databases">
        <title>The Natural Products Discovery Center: Release of the First 8490 Sequenced Strains for Exploring Actinobacteria Biosynthetic Diversity.</title>
        <authorList>
            <person name="Kalkreuter E."/>
            <person name="Kautsar S.A."/>
            <person name="Yang D."/>
            <person name="Bader C.D."/>
            <person name="Teijaro C.N."/>
            <person name="Fluegel L."/>
            <person name="Davis C.M."/>
            <person name="Simpson J.R."/>
            <person name="Lauterbach L."/>
            <person name="Steele A.D."/>
            <person name="Gui C."/>
            <person name="Meng S."/>
            <person name="Li G."/>
            <person name="Viehrig K."/>
            <person name="Ye F."/>
            <person name="Su P."/>
            <person name="Kiefer A.F."/>
            <person name="Nichols A."/>
            <person name="Cepeda A.J."/>
            <person name="Yan W."/>
            <person name="Fan B."/>
            <person name="Jiang Y."/>
            <person name="Adhikari A."/>
            <person name="Zheng C.-J."/>
            <person name="Schuster L."/>
            <person name="Cowan T.M."/>
            <person name="Smanski M.J."/>
            <person name="Chevrette M.G."/>
            <person name="De Carvalho L.P.S."/>
            <person name="Shen B."/>
        </authorList>
    </citation>
    <scope>NUCLEOTIDE SEQUENCE [LARGE SCALE GENOMIC DNA]</scope>
    <source>
        <strain evidence="3 4">NPDC006434</strain>
    </source>
</reference>
<evidence type="ECO:0008006" key="5">
    <source>
        <dbReference type="Google" id="ProtNLM"/>
    </source>
</evidence>
<evidence type="ECO:0000256" key="1">
    <source>
        <dbReference type="SAM" id="MobiDB-lite"/>
    </source>
</evidence>
<keyword evidence="2" id="KW-1133">Transmembrane helix</keyword>
<accession>A0ABV2UNZ0</accession>
<dbReference type="EMBL" id="JBEXPZ010000002">
    <property type="protein sequence ID" value="MET9843266.1"/>
    <property type="molecule type" value="Genomic_DNA"/>
</dbReference>
<evidence type="ECO:0000313" key="4">
    <source>
        <dbReference type="Proteomes" id="UP001550210"/>
    </source>
</evidence>
<evidence type="ECO:0000256" key="2">
    <source>
        <dbReference type="SAM" id="Phobius"/>
    </source>
</evidence>
<sequence length="202" mass="21154">MKQIATKQSQAPDLAAVRALRPDADGTDGWAASADGQAVLREILRRTEQPPATAGSRKRRRLVLVGAVTAALLGGAGATAVATLGPWDEHGRNVMCARTLSAEADLSQLPLKTEFDPRAAARSCAAAWDRMWNQSAPGAERVTPRPTRFATCYHPNAQPDHGESSDTDGRDLLGGPVIYPADGHPTEEAACAAIGSRPVVGG</sequence>
<keyword evidence="2" id="KW-0812">Transmembrane</keyword>
<feature type="transmembrane region" description="Helical" evidence="2">
    <location>
        <begin position="62"/>
        <end position="87"/>
    </location>
</feature>
<organism evidence="3 4">
    <name type="scientific">Streptomyces ossamyceticus</name>
    <dbReference type="NCBI Taxonomy" id="249581"/>
    <lineage>
        <taxon>Bacteria</taxon>
        <taxon>Bacillati</taxon>
        <taxon>Actinomycetota</taxon>
        <taxon>Actinomycetes</taxon>
        <taxon>Kitasatosporales</taxon>
        <taxon>Streptomycetaceae</taxon>
        <taxon>Streptomyces</taxon>
    </lineage>
</organism>
<feature type="region of interest" description="Disordered" evidence="1">
    <location>
        <begin position="153"/>
        <end position="175"/>
    </location>
</feature>
<comment type="caution">
    <text evidence="3">The sequence shown here is derived from an EMBL/GenBank/DDBJ whole genome shotgun (WGS) entry which is preliminary data.</text>
</comment>